<protein>
    <submittedName>
        <fullName evidence="3">DUF1674 domain-containing protein</fullName>
    </submittedName>
</protein>
<name>A0A317FLU2_9PROT</name>
<accession>A0A317FLU2</accession>
<proteinExistence type="inferred from homology"/>
<evidence type="ECO:0000256" key="1">
    <source>
        <dbReference type="ARBA" id="ARBA00005701"/>
    </source>
</evidence>
<dbReference type="OrthoDB" id="8481828at2"/>
<feature type="compositionally biased region" description="Basic and acidic residues" evidence="2">
    <location>
        <begin position="7"/>
        <end position="26"/>
    </location>
</feature>
<sequence>MDPPLPGEKRPPAGDPPKEEPIRLKEVGGPSGPEPTRYGDWERKGRVSDF</sequence>
<dbReference type="AlphaFoldDB" id="A0A317FLU2"/>
<feature type="compositionally biased region" description="Basic and acidic residues" evidence="2">
    <location>
        <begin position="37"/>
        <end position="50"/>
    </location>
</feature>
<dbReference type="Pfam" id="PF07896">
    <property type="entry name" value="DUF1674"/>
    <property type="match status" value="1"/>
</dbReference>
<keyword evidence="4" id="KW-1185">Reference proteome</keyword>
<feature type="region of interest" description="Disordered" evidence="2">
    <location>
        <begin position="1"/>
        <end position="50"/>
    </location>
</feature>
<dbReference type="EMBL" id="QGNA01000001">
    <property type="protein sequence ID" value="PWS39332.1"/>
    <property type="molecule type" value="Genomic_DNA"/>
</dbReference>
<dbReference type="InterPro" id="IPR012875">
    <property type="entry name" value="SDHF4"/>
</dbReference>
<gene>
    <name evidence="3" type="ORF">DFH01_05705</name>
</gene>
<evidence type="ECO:0000313" key="4">
    <source>
        <dbReference type="Proteomes" id="UP000245765"/>
    </source>
</evidence>
<evidence type="ECO:0000256" key="2">
    <source>
        <dbReference type="SAM" id="MobiDB-lite"/>
    </source>
</evidence>
<dbReference type="Proteomes" id="UP000245765">
    <property type="component" value="Unassembled WGS sequence"/>
</dbReference>
<dbReference type="PANTHER" id="PTHR28524">
    <property type="entry name" value="SUCCINATE DEHYDROGENASE ASSEMBLY FACTOR 4, MITOCHONDRIAL"/>
    <property type="match status" value="1"/>
</dbReference>
<comment type="similarity">
    <text evidence="1">Belongs to the SDHAF4 family.</text>
</comment>
<evidence type="ECO:0000313" key="3">
    <source>
        <dbReference type="EMBL" id="PWS39332.1"/>
    </source>
</evidence>
<reference evidence="4" key="1">
    <citation type="submission" date="2018-05" db="EMBL/GenBank/DDBJ databases">
        <authorList>
            <person name="Du Z."/>
            <person name="Wang X."/>
        </authorList>
    </citation>
    <scope>NUCLEOTIDE SEQUENCE [LARGE SCALE GENOMIC DNA]</scope>
    <source>
        <strain evidence="4">CQN31</strain>
    </source>
</reference>
<dbReference type="PANTHER" id="PTHR28524:SF3">
    <property type="entry name" value="SUCCINATE DEHYDROGENASE ASSEMBLY FACTOR 4, MITOCHONDRIAL"/>
    <property type="match status" value="1"/>
</dbReference>
<comment type="caution">
    <text evidence="3">The sequence shown here is derived from an EMBL/GenBank/DDBJ whole genome shotgun (WGS) entry which is preliminary data.</text>
</comment>
<organism evidence="3 4">
    <name type="scientific">Falsiroseomonas bella</name>
    <dbReference type="NCBI Taxonomy" id="2184016"/>
    <lineage>
        <taxon>Bacteria</taxon>
        <taxon>Pseudomonadati</taxon>
        <taxon>Pseudomonadota</taxon>
        <taxon>Alphaproteobacteria</taxon>
        <taxon>Acetobacterales</taxon>
        <taxon>Roseomonadaceae</taxon>
        <taxon>Falsiroseomonas</taxon>
    </lineage>
</organism>